<proteinExistence type="predicted"/>
<accession>A0ABQ8SVR2</accession>
<protein>
    <submittedName>
        <fullName evidence="1">Uncharacterized protein</fullName>
    </submittedName>
</protein>
<dbReference type="Proteomes" id="UP001148838">
    <property type="component" value="Unassembled WGS sequence"/>
</dbReference>
<organism evidence="1 2">
    <name type="scientific">Periplaneta americana</name>
    <name type="common">American cockroach</name>
    <name type="synonym">Blatta americana</name>
    <dbReference type="NCBI Taxonomy" id="6978"/>
    <lineage>
        <taxon>Eukaryota</taxon>
        <taxon>Metazoa</taxon>
        <taxon>Ecdysozoa</taxon>
        <taxon>Arthropoda</taxon>
        <taxon>Hexapoda</taxon>
        <taxon>Insecta</taxon>
        <taxon>Pterygota</taxon>
        <taxon>Neoptera</taxon>
        <taxon>Polyneoptera</taxon>
        <taxon>Dictyoptera</taxon>
        <taxon>Blattodea</taxon>
        <taxon>Blattoidea</taxon>
        <taxon>Blattidae</taxon>
        <taxon>Blattinae</taxon>
        <taxon>Periplaneta</taxon>
    </lineage>
</organism>
<keyword evidence="2" id="KW-1185">Reference proteome</keyword>
<sequence length="106" mass="12369">MDPELTAGERNAWIYAGCLSQQTTEDKIKTFLNKKGIPRERIMCEELRILENNKAFKIEITFQHRADTENPEFWPKKVVIRPFRFPHGRRTTGVDLPTSDPPTSHM</sequence>
<dbReference type="EMBL" id="JAJSOF020000019">
    <property type="protein sequence ID" value="KAJ4437825.1"/>
    <property type="molecule type" value="Genomic_DNA"/>
</dbReference>
<evidence type="ECO:0000313" key="1">
    <source>
        <dbReference type="EMBL" id="KAJ4437825.1"/>
    </source>
</evidence>
<gene>
    <name evidence="1" type="ORF">ANN_13763</name>
</gene>
<evidence type="ECO:0000313" key="2">
    <source>
        <dbReference type="Proteomes" id="UP001148838"/>
    </source>
</evidence>
<name>A0ABQ8SVR2_PERAM</name>
<reference evidence="1 2" key="1">
    <citation type="journal article" date="2022" name="Allergy">
        <title>Genome assembly and annotation of Periplaneta americana reveal a comprehensive cockroach allergen profile.</title>
        <authorList>
            <person name="Wang L."/>
            <person name="Xiong Q."/>
            <person name="Saelim N."/>
            <person name="Wang L."/>
            <person name="Nong W."/>
            <person name="Wan A.T."/>
            <person name="Shi M."/>
            <person name="Liu X."/>
            <person name="Cao Q."/>
            <person name="Hui J.H.L."/>
            <person name="Sookrung N."/>
            <person name="Leung T.F."/>
            <person name="Tungtrongchitr A."/>
            <person name="Tsui S.K.W."/>
        </authorList>
    </citation>
    <scope>NUCLEOTIDE SEQUENCE [LARGE SCALE GENOMIC DNA]</scope>
    <source>
        <strain evidence="1">PWHHKU_190912</strain>
    </source>
</reference>
<comment type="caution">
    <text evidence="1">The sequence shown here is derived from an EMBL/GenBank/DDBJ whole genome shotgun (WGS) entry which is preliminary data.</text>
</comment>